<evidence type="ECO:0000256" key="2">
    <source>
        <dbReference type="ARBA" id="ARBA00009809"/>
    </source>
</evidence>
<dbReference type="EC" id="3.2.1.23" evidence="3 8"/>
<dbReference type="Proteomes" id="UP000800036">
    <property type="component" value="Unassembled WGS sequence"/>
</dbReference>
<dbReference type="InterPro" id="IPR018954">
    <property type="entry name" value="Betagal_dom2"/>
</dbReference>
<dbReference type="SMART" id="SM01029">
    <property type="entry name" value="BetaGal_dom2"/>
    <property type="match status" value="1"/>
</dbReference>
<keyword evidence="13" id="KW-1185">Reference proteome</keyword>
<reference evidence="12" key="1">
    <citation type="journal article" date="2020" name="Stud. Mycol.">
        <title>101 Dothideomycetes genomes: a test case for predicting lifestyles and emergence of pathogens.</title>
        <authorList>
            <person name="Haridas S."/>
            <person name="Albert R."/>
            <person name="Binder M."/>
            <person name="Bloem J."/>
            <person name="Labutti K."/>
            <person name="Salamov A."/>
            <person name="Andreopoulos B."/>
            <person name="Baker S."/>
            <person name="Barry K."/>
            <person name="Bills G."/>
            <person name="Bluhm B."/>
            <person name="Cannon C."/>
            <person name="Castanera R."/>
            <person name="Culley D."/>
            <person name="Daum C."/>
            <person name="Ezra D."/>
            <person name="Gonzalez J."/>
            <person name="Henrissat B."/>
            <person name="Kuo A."/>
            <person name="Liang C."/>
            <person name="Lipzen A."/>
            <person name="Lutzoni F."/>
            <person name="Magnuson J."/>
            <person name="Mondo S."/>
            <person name="Nolan M."/>
            <person name="Ohm R."/>
            <person name="Pangilinan J."/>
            <person name="Park H.-J."/>
            <person name="Ramirez L."/>
            <person name="Alfaro M."/>
            <person name="Sun H."/>
            <person name="Tritt A."/>
            <person name="Yoshinaga Y."/>
            <person name="Zwiers L.-H."/>
            <person name="Turgeon B."/>
            <person name="Goodwin S."/>
            <person name="Spatafora J."/>
            <person name="Crous P."/>
            <person name="Grigoriev I."/>
        </authorList>
    </citation>
    <scope>NUCLEOTIDE SEQUENCE</scope>
    <source>
        <strain evidence="12">CBS 107.79</strain>
    </source>
</reference>
<dbReference type="InterPro" id="IPR008979">
    <property type="entry name" value="Galactose-bd-like_sf"/>
</dbReference>
<dbReference type="PRINTS" id="PR00742">
    <property type="entry name" value="GLHYDRLASE35"/>
</dbReference>
<dbReference type="InterPro" id="IPR001944">
    <property type="entry name" value="Glycoside_Hdrlase_35"/>
</dbReference>
<dbReference type="SUPFAM" id="SSF117100">
    <property type="entry name" value="Beta-galactosidase LacA, domain 3"/>
    <property type="match status" value="1"/>
</dbReference>
<evidence type="ECO:0000256" key="3">
    <source>
        <dbReference type="ARBA" id="ARBA00012756"/>
    </source>
</evidence>
<feature type="chain" id="PRO_5025555035" description="Beta-galactosidase" evidence="10">
    <location>
        <begin position="23"/>
        <end position="1000"/>
    </location>
</feature>
<evidence type="ECO:0000256" key="8">
    <source>
        <dbReference type="RuleBase" id="RU000675"/>
    </source>
</evidence>
<evidence type="ECO:0000256" key="6">
    <source>
        <dbReference type="ARBA" id="ARBA00023180"/>
    </source>
</evidence>
<dbReference type="AlphaFoldDB" id="A0A6A5UUE0"/>
<dbReference type="Gene3D" id="2.60.390.10">
    <property type="entry name" value="Beta-galactosidase, domain 3"/>
    <property type="match status" value="1"/>
</dbReference>
<dbReference type="FunFam" id="2.102.20.10:FF:000001">
    <property type="entry name" value="Beta-galactosidase A"/>
    <property type="match status" value="1"/>
</dbReference>
<dbReference type="Gene3D" id="3.20.20.80">
    <property type="entry name" value="Glycosidases"/>
    <property type="match status" value="1"/>
</dbReference>
<keyword evidence="5 8" id="KW-0378">Hydrolase</keyword>
<dbReference type="InterPro" id="IPR036833">
    <property type="entry name" value="BetaGal_dom3_sf"/>
</dbReference>
<dbReference type="FunFam" id="2.60.120.260:FF:000065">
    <property type="entry name" value="Beta-galactosidase A"/>
    <property type="match status" value="1"/>
</dbReference>
<dbReference type="InterPro" id="IPR025300">
    <property type="entry name" value="BetaGal_jelly_roll_dom"/>
</dbReference>
<dbReference type="InterPro" id="IPR017853">
    <property type="entry name" value="GH"/>
</dbReference>
<dbReference type="InterPro" id="IPR037110">
    <property type="entry name" value="Betagal_dom2_sf"/>
</dbReference>
<dbReference type="OrthoDB" id="1657402at2759"/>
<dbReference type="PANTHER" id="PTHR23421">
    <property type="entry name" value="BETA-GALACTOSIDASE RELATED"/>
    <property type="match status" value="1"/>
</dbReference>
<feature type="signal peptide" evidence="10">
    <location>
        <begin position="1"/>
        <end position="22"/>
    </location>
</feature>
<evidence type="ECO:0000256" key="10">
    <source>
        <dbReference type="SAM" id="SignalP"/>
    </source>
</evidence>
<evidence type="ECO:0000256" key="9">
    <source>
        <dbReference type="RuleBase" id="RU003679"/>
    </source>
</evidence>
<accession>A0A6A5UUE0</accession>
<gene>
    <name evidence="12" type="ORF">BU23DRAFT_583124</name>
</gene>
<dbReference type="Pfam" id="PF13363">
    <property type="entry name" value="BetaGal_dom3"/>
    <property type="match status" value="1"/>
</dbReference>
<dbReference type="Gene3D" id="2.60.120.260">
    <property type="entry name" value="Galactose-binding domain-like"/>
    <property type="match status" value="2"/>
</dbReference>
<dbReference type="InterPro" id="IPR031330">
    <property type="entry name" value="Gly_Hdrlase_35_cat"/>
</dbReference>
<dbReference type="SUPFAM" id="SSF49785">
    <property type="entry name" value="Galactose-binding domain-like"/>
    <property type="match status" value="2"/>
</dbReference>
<dbReference type="PROSITE" id="PS51257">
    <property type="entry name" value="PROKAR_LIPOPROTEIN"/>
    <property type="match status" value="1"/>
</dbReference>
<comment type="similarity">
    <text evidence="2 9">Belongs to the glycosyl hydrolase 35 family.</text>
</comment>
<dbReference type="Pfam" id="PF13364">
    <property type="entry name" value="BetaGal_ABD2"/>
    <property type="match status" value="2"/>
</dbReference>
<dbReference type="EMBL" id="ML976718">
    <property type="protein sequence ID" value="KAF1968591.1"/>
    <property type="molecule type" value="Genomic_DNA"/>
</dbReference>
<dbReference type="PROSITE" id="PS01182">
    <property type="entry name" value="GLYCOSYL_HYDROL_F35"/>
    <property type="match status" value="1"/>
</dbReference>
<dbReference type="SUPFAM" id="SSF51011">
    <property type="entry name" value="Glycosyl hydrolase domain"/>
    <property type="match status" value="1"/>
</dbReference>
<dbReference type="Pfam" id="PF10435">
    <property type="entry name" value="BetaGal_dom2"/>
    <property type="match status" value="1"/>
</dbReference>
<evidence type="ECO:0000256" key="4">
    <source>
        <dbReference type="ARBA" id="ARBA00022729"/>
    </source>
</evidence>
<evidence type="ECO:0000256" key="1">
    <source>
        <dbReference type="ARBA" id="ARBA00001412"/>
    </source>
</evidence>
<comment type="catalytic activity">
    <reaction evidence="1 8">
        <text>Hydrolysis of terminal non-reducing beta-D-galactose residues in beta-D-galactosides.</text>
        <dbReference type="EC" id="3.2.1.23"/>
    </reaction>
</comment>
<evidence type="ECO:0000256" key="7">
    <source>
        <dbReference type="ARBA" id="ARBA00023295"/>
    </source>
</evidence>
<protein>
    <recommendedName>
        <fullName evidence="3 8">Beta-galactosidase</fullName>
        <ecNumber evidence="3 8">3.2.1.23</ecNumber>
    </recommendedName>
</protein>
<name>A0A6A5UUE0_9PLEO</name>
<dbReference type="InterPro" id="IPR025972">
    <property type="entry name" value="BetaGal_dom3"/>
</dbReference>
<dbReference type="InterPro" id="IPR019801">
    <property type="entry name" value="Glyco_hydro_35_CS"/>
</dbReference>
<dbReference type="SUPFAM" id="SSF51445">
    <property type="entry name" value="(Trans)glycosidases"/>
    <property type="match status" value="1"/>
</dbReference>
<dbReference type="Gene3D" id="2.102.20.10">
    <property type="entry name" value="Beta-galactosidase, domain 2"/>
    <property type="match status" value="1"/>
</dbReference>
<evidence type="ECO:0000259" key="11">
    <source>
        <dbReference type="SMART" id="SM01029"/>
    </source>
</evidence>
<dbReference type="Pfam" id="PF01301">
    <property type="entry name" value="Glyco_hydro_35"/>
    <property type="match status" value="1"/>
</dbReference>
<dbReference type="GO" id="GO:0005975">
    <property type="term" value="P:carbohydrate metabolic process"/>
    <property type="evidence" value="ECO:0007669"/>
    <property type="project" value="InterPro"/>
</dbReference>
<proteinExistence type="inferred from homology"/>
<sequence>MKNLCNVLSAAALACFTVAVQARAVGYRSPTEFIKPYKRQALQDIVTWDKDTIFVNGERLFLYSGEVHPYRLPVPDLYIDIFQKIKALGYNGVSFYVDWALLEGKPGEYREEGVFNLKPFFEAASEAGIYLLARPGPYINAEVSGGGYPGWIQRVQGLLRTRAKDYLNATDNYMANIGKTIAAAQITNGGPIILVQPENEYTNSNVKPFPDGEYMQYVEDQIRNAGVVVPLISNDASPQGHNAPGTGVGKVDIYGHDGYPVGFDCSNPTVWGDRQLVTDWYTKHLTQSPSTPFSIIEFQGGSFDPWGGPGFEKCLQLVNAQFERVFYKNLYSFGVTILNFYMTFGGTNWGNLGHPGGYTSYDYAAVIAEDRQVNREKYSEQKLQANFFKVSPAYLTASRGSASTKQFTTNPAITVTDATNNSTKFYFVRHTTYNTLDSASYKLTIQTSAFGNTTVPQYNGTSLSLNGRDSKIHVSDYDIGGKTLVYSTAEILTWHKYDDKTVLVVYGGPGETHELVLAVTGLEVLEGDVKSTATRGYTLLNFEADGTRKVAKVGVDDFVYVYMLDRNSAYNYWSVDQGPHSNADAVILKAGYLVRTAKVDGSALVLTGDVNATTPIEILGGAPSGLSKLTFNGEELDFKTSDEGVVSANVDFSKPDLKIPDLSSLDWKYINSLPEIQSSYDDSDWKDADLVKTYNSHRDLNTPKSLYSSDYGYHTGTLLYRGKFTATGAEKTFSIITQGGTAYGSSVWLNDQFLGSWKGLASEYFGTSTFNLPALTANETYTITVVIDNQGLDENWTIGTETAKNPRGIMDYNLDGHDKASVSWKLTGNLGGEDYIDKSRGPLNEGGLYAERQGLHLPGALAADAGWVDSAGPVADGLTKPGIGFFAATFDLNIPGGWDIPLSFTITNSSARAYRAQLYVNGWQYGKYVNNIGPQTRFPVPQGILDYQGTNYLAIALWGHEDGETKLGGLELGVDAVVKTGLGSVGVVKGETYQGRQGAY</sequence>
<dbReference type="FunFam" id="3.20.20.80:FF:000040">
    <property type="entry name" value="Beta-galactosidase A"/>
    <property type="match status" value="1"/>
</dbReference>
<evidence type="ECO:0000313" key="12">
    <source>
        <dbReference type="EMBL" id="KAF1968591.1"/>
    </source>
</evidence>
<keyword evidence="6" id="KW-0325">Glycoprotein</keyword>
<evidence type="ECO:0000256" key="5">
    <source>
        <dbReference type="ARBA" id="ARBA00022801"/>
    </source>
</evidence>
<organism evidence="12 13">
    <name type="scientific">Bimuria novae-zelandiae CBS 107.79</name>
    <dbReference type="NCBI Taxonomy" id="1447943"/>
    <lineage>
        <taxon>Eukaryota</taxon>
        <taxon>Fungi</taxon>
        <taxon>Dikarya</taxon>
        <taxon>Ascomycota</taxon>
        <taxon>Pezizomycotina</taxon>
        <taxon>Dothideomycetes</taxon>
        <taxon>Pleosporomycetidae</taxon>
        <taxon>Pleosporales</taxon>
        <taxon>Massarineae</taxon>
        <taxon>Didymosphaeriaceae</taxon>
        <taxon>Bimuria</taxon>
    </lineage>
</organism>
<evidence type="ECO:0000313" key="13">
    <source>
        <dbReference type="Proteomes" id="UP000800036"/>
    </source>
</evidence>
<keyword evidence="7 8" id="KW-0326">Glycosidase</keyword>
<feature type="domain" description="Beta-galactosidase" evidence="11">
    <location>
        <begin position="394"/>
        <end position="572"/>
    </location>
</feature>
<keyword evidence="4 10" id="KW-0732">Signal</keyword>
<dbReference type="GO" id="GO:0004565">
    <property type="term" value="F:beta-galactosidase activity"/>
    <property type="evidence" value="ECO:0007669"/>
    <property type="project" value="UniProtKB-EC"/>
</dbReference>